<reference evidence="1 2" key="1">
    <citation type="submission" date="2015-09" db="EMBL/GenBank/DDBJ databases">
        <authorList>
            <consortium name="Pathogen Informatics"/>
        </authorList>
    </citation>
    <scope>NUCLEOTIDE SEQUENCE [LARGE SCALE GENOMIC DNA]</scope>
    <source>
        <strain evidence="1 2">2789STDY5834956</strain>
    </source>
</reference>
<organism evidence="1 2">
    <name type="scientific">Clostridium baratii</name>
    <dbReference type="NCBI Taxonomy" id="1561"/>
    <lineage>
        <taxon>Bacteria</taxon>
        <taxon>Bacillati</taxon>
        <taxon>Bacillota</taxon>
        <taxon>Clostridia</taxon>
        <taxon>Eubacteriales</taxon>
        <taxon>Clostridiaceae</taxon>
        <taxon>Clostridium</taxon>
    </lineage>
</organism>
<evidence type="ECO:0000313" key="2">
    <source>
        <dbReference type="Proteomes" id="UP000095563"/>
    </source>
</evidence>
<dbReference type="RefSeq" id="WP_055205783.1">
    <property type="nucleotide sequence ID" value="NZ_CZBO01000001.1"/>
</dbReference>
<evidence type="ECO:0000313" key="1">
    <source>
        <dbReference type="EMBL" id="CUP57058.1"/>
    </source>
</evidence>
<proteinExistence type="predicted"/>
<dbReference type="AlphaFoldDB" id="A0A174PEH8"/>
<protein>
    <submittedName>
        <fullName evidence="1">Protein of uncharacterized function (DUF3785)</fullName>
    </submittedName>
</protein>
<dbReference type="InterPro" id="IPR024210">
    <property type="entry name" value="DUF3785"/>
</dbReference>
<dbReference type="EMBL" id="CZBO01000001">
    <property type="protein sequence ID" value="CUP57058.1"/>
    <property type="molecule type" value="Genomic_DNA"/>
</dbReference>
<sequence>MNYIFKYEDKEIKLSEDNLIEIINDEEMPIEDINIETILKLLNEGENVKFEKAYYSTPCEKCDSNFKEKRNISEYLEYYFYVYTKDNKFVISDISKEYENLTYNRLELEGKVDNSYIVTVIVCANCNEYLVQIEEIEV</sequence>
<dbReference type="Pfam" id="PF12653">
    <property type="entry name" value="DUF3785"/>
    <property type="match status" value="1"/>
</dbReference>
<name>A0A174PEH8_9CLOT</name>
<dbReference type="Proteomes" id="UP000095563">
    <property type="component" value="Unassembled WGS sequence"/>
</dbReference>
<accession>A0A174PEH8</accession>
<gene>
    <name evidence="1" type="ORF">ERS852568_00026</name>
</gene>